<evidence type="ECO:0000256" key="1">
    <source>
        <dbReference type="SAM" id="MobiDB-lite"/>
    </source>
</evidence>
<name>A0ABD5CS72_9BURK</name>
<dbReference type="Proteomes" id="UP001245184">
    <property type="component" value="Unassembled WGS sequence"/>
</dbReference>
<proteinExistence type="predicted"/>
<reference evidence="2 3" key="1">
    <citation type="submission" date="2023-08" db="EMBL/GenBank/DDBJ databases">
        <title>Genome sequencing of plant associated microbes to promote plant fitness in Sorghum bicolor and Oryza sativa.</title>
        <authorList>
            <person name="Coleman-Derr D."/>
        </authorList>
    </citation>
    <scope>NUCLEOTIDE SEQUENCE [LARGE SCALE GENOMIC DNA]</scope>
    <source>
        <strain evidence="2 3">SLBN-33</strain>
    </source>
</reference>
<gene>
    <name evidence="2" type="ORF">QF025_006719</name>
</gene>
<evidence type="ECO:0000313" key="3">
    <source>
        <dbReference type="Proteomes" id="UP001245184"/>
    </source>
</evidence>
<organism evidence="2 3">
    <name type="scientific">Paraburkholderia graminis</name>
    <dbReference type="NCBI Taxonomy" id="60548"/>
    <lineage>
        <taxon>Bacteria</taxon>
        <taxon>Pseudomonadati</taxon>
        <taxon>Pseudomonadota</taxon>
        <taxon>Betaproteobacteria</taxon>
        <taxon>Burkholderiales</taxon>
        <taxon>Burkholderiaceae</taxon>
        <taxon>Paraburkholderia</taxon>
    </lineage>
</organism>
<dbReference type="AlphaFoldDB" id="A0ABD5CS72"/>
<sequence>MTADKESVRYDAICSRVASASTVGKFGLHRRWPAARRATCAPCACSYYCARNVGFMPESLSGLGRSPCLLSRVRGHEVSRRQDAFVNRCGSRRFGDSSADGLHNARGRRATLQSAILARWQFWDNVRRGSRAEAAARPARRQCPSSRDRDGLLHCKLDAMRSVVDSQLRLCDAQQSFHARRHLCRCVDAHAPAFLDKREDVSGRNRVRRRSATAGLRRKVP</sequence>
<comment type="caution">
    <text evidence="2">The sequence shown here is derived from an EMBL/GenBank/DDBJ whole genome shotgun (WGS) entry which is preliminary data.</text>
</comment>
<feature type="region of interest" description="Disordered" evidence="1">
    <location>
        <begin position="202"/>
        <end position="221"/>
    </location>
</feature>
<protein>
    <submittedName>
        <fullName evidence="2">Uncharacterized protein</fullName>
    </submittedName>
</protein>
<dbReference type="EMBL" id="JAVIZN010000002">
    <property type="protein sequence ID" value="MDR6207999.1"/>
    <property type="molecule type" value="Genomic_DNA"/>
</dbReference>
<feature type="compositionally biased region" description="Basic residues" evidence="1">
    <location>
        <begin position="205"/>
        <end position="221"/>
    </location>
</feature>
<accession>A0ABD5CS72</accession>
<evidence type="ECO:0000313" key="2">
    <source>
        <dbReference type="EMBL" id="MDR6207999.1"/>
    </source>
</evidence>